<protein>
    <submittedName>
        <fullName evidence="1">Uncharacterized protein</fullName>
    </submittedName>
</protein>
<dbReference type="EMBL" id="BPLQ01003196">
    <property type="protein sequence ID" value="GIX98604.1"/>
    <property type="molecule type" value="Genomic_DNA"/>
</dbReference>
<name>A0AAV4PNC5_9ARAC</name>
<accession>A0AAV4PNC5</accession>
<comment type="caution">
    <text evidence="1">The sequence shown here is derived from an EMBL/GenBank/DDBJ whole genome shotgun (WGS) entry which is preliminary data.</text>
</comment>
<evidence type="ECO:0000313" key="2">
    <source>
        <dbReference type="Proteomes" id="UP001054837"/>
    </source>
</evidence>
<organism evidence="1 2">
    <name type="scientific">Caerostris darwini</name>
    <dbReference type="NCBI Taxonomy" id="1538125"/>
    <lineage>
        <taxon>Eukaryota</taxon>
        <taxon>Metazoa</taxon>
        <taxon>Ecdysozoa</taxon>
        <taxon>Arthropoda</taxon>
        <taxon>Chelicerata</taxon>
        <taxon>Arachnida</taxon>
        <taxon>Araneae</taxon>
        <taxon>Araneomorphae</taxon>
        <taxon>Entelegynae</taxon>
        <taxon>Araneoidea</taxon>
        <taxon>Araneidae</taxon>
        <taxon>Caerostris</taxon>
    </lineage>
</organism>
<dbReference type="AlphaFoldDB" id="A0AAV4PNC5"/>
<keyword evidence="2" id="KW-1185">Reference proteome</keyword>
<gene>
    <name evidence="1" type="ORF">CDAR_580081</name>
</gene>
<proteinExistence type="predicted"/>
<reference evidence="1 2" key="1">
    <citation type="submission" date="2021-06" db="EMBL/GenBank/DDBJ databases">
        <title>Caerostris darwini draft genome.</title>
        <authorList>
            <person name="Kono N."/>
            <person name="Arakawa K."/>
        </authorList>
    </citation>
    <scope>NUCLEOTIDE SEQUENCE [LARGE SCALE GENOMIC DNA]</scope>
</reference>
<evidence type="ECO:0000313" key="1">
    <source>
        <dbReference type="EMBL" id="GIX98604.1"/>
    </source>
</evidence>
<sequence length="104" mass="12043">MTILNAKRSVFICLHLNGPKRPELGTRMEWVVWRMFSRDGNPNSWYGFSTLVENTKSNAVAIYFESEIYNIIVNGPFKLEFSVKLAPQEKFTNRLFPAYSFPSS</sequence>
<dbReference type="Proteomes" id="UP001054837">
    <property type="component" value="Unassembled WGS sequence"/>
</dbReference>